<organism evidence="3 4">
    <name type="scientific">Akkermansia muciniphila</name>
    <dbReference type="NCBI Taxonomy" id="239935"/>
    <lineage>
        <taxon>Bacteria</taxon>
        <taxon>Pseudomonadati</taxon>
        <taxon>Verrucomicrobiota</taxon>
        <taxon>Verrucomicrobiia</taxon>
        <taxon>Verrucomicrobiales</taxon>
        <taxon>Akkermansiaceae</taxon>
        <taxon>Akkermansia</taxon>
    </lineage>
</organism>
<dbReference type="GO" id="GO:0005886">
    <property type="term" value="C:plasma membrane"/>
    <property type="evidence" value="ECO:0007669"/>
    <property type="project" value="TreeGrafter"/>
</dbReference>
<reference evidence="3 4" key="1">
    <citation type="journal article" date="2017" name="BMC Genomics">
        <title>Genome sequencing of 39 Akkermansia muciniphila isolates reveals its population structure, genomic and functional diverisity, and global distribution in mammalian gut microbiotas.</title>
        <authorList>
            <person name="Guo X."/>
            <person name="Li S."/>
            <person name="Zhang J."/>
            <person name="Wu F."/>
            <person name="Li X."/>
            <person name="Wu D."/>
            <person name="Zhang M."/>
            <person name="Ou Z."/>
            <person name="Jie Z."/>
            <person name="Yan Q."/>
            <person name="Li P."/>
            <person name="Yi J."/>
            <person name="Peng Y."/>
        </authorList>
    </citation>
    <scope>NUCLEOTIDE SEQUENCE [LARGE SCALE GENOMIC DNA]</scope>
    <source>
        <strain evidence="3 4">GP24</strain>
    </source>
</reference>
<evidence type="ECO:0000259" key="2">
    <source>
        <dbReference type="Pfam" id="PF06750"/>
    </source>
</evidence>
<dbReference type="Pfam" id="PF06750">
    <property type="entry name" value="A24_N_bact"/>
    <property type="match status" value="1"/>
</dbReference>
<dbReference type="PANTHER" id="PTHR30487:SF0">
    <property type="entry name" value="PREPILIN LEADER PEPTIDASE_N-METHYLTRANSFERASE-RELATED"/>
    <property type="match status" value="1"/>
</dbReference>
<feature type="transmembrane region" description="Helical" evidence="1">
    <location>
        <begin position="104"/>
        <end position="124"/>
    </location>
</feature>
<dbReference type="OrthoDB" id="9789291at2"/>
<feature type="transmembrane region" description="Helical" evidence="1">
    <location>
        <begin position="6"/>
        <end position="29"/>
    </location>
</feature>
<feature type="transmembrane region" description="Helical" evidence="1">
    <location>
        <begin position="136"/>
        <end position="153"/>
    </location>
</feature>
<dbReference type="AlphaFoldDB" id="A0A2N8HCY2"/>
<feature type="transmembrane region" description="Helical" evidence="1">
    <location>
        <begin position="78"/>
        <end position="98"/>
    </location>
</feature>
<comment type="caution">
    <text evidence="3">The sequence shown here is derived from an EMBL/GenBank/DDBJ whole genome shotgun (WGS) entry which is preliminary data.</text>
</comment>
<feature type="transmembrane region" description="Helical" evidence="1">
    <location>
        <begin position="300"/>
        <end position="330"/>
    </location>
</feature>
<dbReference type="PANTHER" id="PTHR30487">
    <property type="entry name" value="TYPE 4 PREPILIN-LIKE PROTEINS LEADER PEPTIDE-PROCESSING ENZYME"/>
    <property type="match status" value="1"/>
</dbReference>
<evidence type="ECO:0000313" key="4">
    <source>
        <dbReference type="Proteomes" id="UP000236000"/>
    </source>
</evidence>
<dbReference type="GO" id="GO:0004190">
    <property type="term" value="F:aspartic-type endopeptidase activity"/>
    <property type="evidence" value="ECO:0007669"/>
    <property type="project" value="TreeGrafter"/>
</dbReference>
<sequence length="371" mass="40081">MSDALPAWLLPMVFGLMGACIGSFLNVVIYRTPLGISVNDPARSFCPECGEPIPWYLNIPVLSWLVLRGKSACCGTSISFRYCLVELLTALLFAAMGWKYADASAGAAVLLCVWSAMAIVIIFIDAEHLVVFRTQTLIGAAAGVGACSLYPFLLPDNDVMTWTDAFTAAVLGGAAGYAAIRLVIELGKLLFGTWKQHFDAPAPWNLKEPESEQEELQLIIDGQPHDWSMLFHRASDKAVISGGSVTIDGKALPPGAVTLRQDRIELENGDVFQLEDLKSVEGSLTDIHAQREAMGSGDAWILMMAGCVGGWQGAVFCLFIGSLLGIVQAVISRMGFGRNLPFGPALLSAAFIWLLGGDRWWLAYIRFISGE</sequence>
<gene>
    <name evidence="3" type="ORF">CXU22_08420</name>
</gene>
<dbReference type="InterPro" id="IPR010627">
    <property type="entry name" value="Prepilin_pept_A24_N"/>
</dbReference>
<keyword evidence="1" id="KW-0472">Membrane</keyword>
<dbReference type="Proteomes" id="UP000236000">
    <property type="component" value="Unassembled WGS sequence"/>
</dbReference>
<dbReference type="GO" id="GO:0006465">
    <property type="term" value="P:signal peptide processing"/>
    <property type="evidence" value="ECO:0007669"/>
    <property type="project" value="TreeGrafter"/>
</dbReference>
<dbReference type="RefSeq" id="WP_102714463.1">
    <property type="nucleotide sequence ID" value="NZ_PJKA01000012.1"/>
</dbReference>
<evidence type="ECO:0000256" key="1">
    <source>
        <dbReference type="SAM" id="Phobius"/>
    </source>
</evidence>
<feature type="transmembrane region" description="Helical" evidence="1">
    <location>
        <begin position="165"/>
        <end position="184"/>
    </location>
</feature>
<proteinExistence type="predicted"/>
<feature type="transmembrane region" description="Helical" evidence="1">
    <location>
        <begin position="342"/>
        <end position="362"/>
    </location>
</feature>
<dbReference type="InterPro" id="IPR050882">
    <property type="entry name" value="Prepilin_peptidase/N-MTase"/>
</dbReference>
<protein>
    <recommendedName>
        <fullName evidence="2">Prepilin peptidase A24 N-terminal domain-containing protein</fullName>
    </recommendedName>
</protein>
<evidence type="ECO:0000313" key="3">
    <source>
        <dbReference type="EMBL" id="PNC17757.1"/>
    </source>
</evidence>
<name>A0A2N8HCY2_9BACT</name>
<feature type="domain" description="Prepilin peptidase A24 N-terminal" evidence="2">
    <location>
        <begin position="16"/>
        <end position="100"/>
    </location>
</feature>
<keyword evidence="1" id="KW-0812">Transmembrane</keyword>
<dbReference type="EMBL" id="PJKA01000012">
    <property type="protein sequence ID" value="PNC17757.1"/>
    <property type="molecule type" value="Genomic_DNA"/>
</dbReference>
<keyword evidence="1" id="KW-1133">Transmembrane helix</keyword>
<accession>A0A2N8HCY2</accession>